<dbReference type="RefSeq" id="WP_163345751.1">
    <property type="nucleotide sequence ID" value="NZ_CP048409.1"/>
</dbReference>
<accession>A0A6C0RBX9</accession>
<dbReference type="InterPro" id="IPR051829">
    <property type="entry name" value="Multiheme_Cytochr_ET"/>
</dbReference>
<dbReference type="Gene3D" id="1.10.1130.10">
    <property type="entry name" value="Flavocytochrome C3, Chain A"/>
    <property type="match status" value="1"/>
</dbReference>
<gene>
    <name evidence="3" type="ORF">G0Q07_08860</name>
</gene>
<organism evidence="3 4">
    <name type="scientific">Draconibacterium halophilum</name>
    <dbReference type="NCBI Taxonomy" id="2706887"/>
    <lineage>
        <taxon>Bacteria</taxon>
        <taxon>Pseudomonadati</taxon>
        <taxon>Bacteroidota</taxon>
        <taxon>Bacteroidia</taxon>
        <taxon>Marinilabiliales</taxon>
        <taxon>Prolixibacteraceae</taxon>
        <taxon>Draconibacterium</taxon>
    </lineage>
</organism>
<dbReference type="GO" id="GO:0042597">
    <property type="term" value="C:periplasmic space"/>
    <property type="evidence" value="ECO:0007669"/>
    <property type="project" value="InterPro"/>
</dbReference>
<evidence type="ECO:0000256" key="1">
    <source>
        <dbReference type="ARBA" id="ARBA00022729"/>
    </source>
</evidence>
<dbReference type="AlphaFoldDB" id="A0A6C0RBX9"/>
<sequence>MNYKSISKLFMLGFILAFMFSSCTKEGPMGPAGADGSDGTDGTDGVDGQVTCLVCHSGANMEAKQGQFWMSAHAVGAIAVDYAGGRASCAECHSHEGFVQYTTLGEVLGDITNPSAWECNTCHGLHKTFEGQDYALRLDDPVTPKFDKTITMDLGGNSNLCANCHQSRRAAPEYGVEEPADSFRITSTHYGPHHGAQGNVVAGMGFAEIPGSVAYPEVGSSKHLNQASCVGCHMAEFNENDFDDEDGKVDQFAQGGHSFIPSMKACNDCHSANETNFNYGGVQTEVHEMLLELRDQLIALGVVEGNEDDGFHPHVGTFPTVQVQAFFNWTGLEEDRSLGAHNPKYVKALLRNSIEAMEAELSATADN</sequence>
<dbReference type="KEGG" id="drc:G0Q07_08860"/>
<keyword evidence="4" id="KW-1185">Reference proteome</keyword>
<dbReference type="GO" id="GO:0042279">
    <property type="term" value="F:nitrite reductase (cytochrome, ammonia-forming) activity"/>
    <property type="evidence" value="ECO:0007669"/>
    <property type="project" value="InterPro"/>
</dbReference>
<dbReference type="PROSITE" id="PS51257">
    <property type="entry name" value="PROKAR_LIPOPROTEIN"/>
    <property type="match status" value="1"/>
</dbReference>
<dbReference type="Proteomes" id="UP000474630">
    <property type="component" value="Chromosome"/>
</dbReference>
<dbReference type="InterPro" id="IPR003321">
    <property type="entry name" value="Cyt_c552"/>
</dbReference>
<dbReference type="Pfam" id="PF02335">
    <property type="entry name" value="Cytochrom_C552"/>
    <property type="match status" value="1"/>
</dbReference>
<feature type="chain" id="PRO_5025459172" evidence="2">
    <location>
        <begin position="25"/>
        <end position="367"/>
    </location>
</feature>
<proteinExistence type="predicted"/>
<name>A0A6C0RBX9_9BACT</name>
<feature type="signal peptide" evidence="2">
    <location>
        <begin position="1"/>
        <end position="24"/>
    </location>
</feature>
<evidence type="ECO:0000256" key="2">
    <source>
        <dbReference type="SAM" id="SignalP"/>
    </source>
</evidence>
<evidence type="ECO:0000313" key="3">
    <source>
        <dbReference type="EMBL" id="QIA07830.1"/>
    </source>
</evidence>
<reference evidence="3 4" key="1">
    <citation type="submission" date="2020-02" db="EMBL/GenBank/DDBJ databases">
        <title>Genome sequencing for Draconibacterium sp. strain M1.</title>
        <authorList>
            <person name="Park S.-J."/>
        </authorList>
    </citation>
    <scope>NUCLEOTIDE SEQUENCE [LARGE SCALE GENOMIC DNA]</scope>
    <source>
        <strain evidence="3 4">M1</strain>
    </source>
</reference>
<dbReference type="EMBL" id="CP048409">
    <property type="protein sequence ID" value="QIA07830.1"/>
    <property type="molecule type" value="Genomic_DNA"/>
</dbReference>
<dbReference type="SUPFAM" id="SSF48695">
    <property type="entry name" value="Multiheme cytochromes"/>
    <property type="match status" value="1"/>
</dbReference>
<protein>
    <submittedName>
        <fullName evidence="3">Ammonia-forming cytochrome c nitrite reductase subunit c552</fullName>
    </submittedName>
</protein>
<dbReference type="PANTHER" id="PTHR35038">
    <property type="entry name" value="DISSIMILATORY SULFITE REDUCTASE SIRA"/>
    <property type="match status" value="1"/>
</dbReference>
<keyword evidence="1 2" id="KW-0732">Signal</keyword>
<evidence type="ECO:0000313" key="4">
    <source>
        <dbReference type="Proteomes" id="UP000474630"/>
    </source>
</evidence>
<dbReference type="InterPro" id="IPR036280">
    <property type="entry name" value="Multihaem_cyt_sf"/>
</dbReference>